<evidence type="ECO:0000256" key="16">
    <source>
        <dbReference type="SAM" id="SignalP"/>
    </source>
</evidence>
<evidence type="ECO:0000256" key="3">
    <source>
        <dbReference type="ARBA" id="ARBA00009699"/>
    </source>
</evidence>
<accession>I2GYH1</accession>
<dbReference type="GO" id="GO:0007124">
    <property type="term" value="P:pseudohyphal growth"/>
    <property type="evidence" value="ECO:0007669"/>
    <property type="project" value="EnsemblFungi"/>
</dbReference>
<protein>
    <recommendedName>
        <fullName evidence="4 14">Mannan endo-1,6-alpha-mannosidase</fullName>
        <ecNumber evidence="4 14">3.2.1.101</ecNumber>
    </recommendedName>
</protein>
<dbReference type="InterPro" id="IPR014480">
    <property type="entry name" value="Mannan-1_6-alpha_mannosidase"/>
</dbReference>
<dbReference type="OMA" id="GMFQPPY"/>
<evidence type="ECO:0000256" key="13">
    <source>
        <dbReference type="ARBA" id="ARBA00054068"/>
    </source>
</evidence>
<keyword evidence="8 15" id="KW-0472">Membrane</keyword>
<dbReference type="GO" id="GO:0071555">
    <property type="term" value="P:cell wall organization"/>
    <property type="evidence" value="ECO:0007669"/>
    <property type="project" value="UniProtKB-KW"/>
</dbReference>
<dbReference type="InterPro" id="IPR008928">
    <property type="entry name" value="6-hairpin_glycosidase_sf"/>
</dbReference>
<dbReference type="RefSeq" id="XP_004178692.1">
    <property type="nucleotide sequence ID" value="XM_004178644.1"/>
</dbReference>
<keyword evidence="5" id="KW-0336">GPI-anchor</keyword>
<comment type="catalytic activity">
    <reaction evidence="1 14">
        <text>Random hydrolysis of (1-&gt;6)-alpha-D-mannosidic linkages in unbranched (1-&gt;6)-mannans.</text>
        <dbReference type="EC" id="3.2.1.101"/>
    </reaction>
</comment>
<keyword evidence="18" id="KW-1185">Reference proteome</keyword>
<dbReference type="InterPro" id="IPR005198">
    <property type="entry name" value="Glyco_hydro_76"/>
</dbReference>
<dbReference type="PANTHER" id="PTHR12145">
    <property type="entry name" value="MANNAN ENDO-1,6-ALPHA-MANNOSIDASE DCW1"/>
    <property type="match status" value="1"/>
</dbReference>
<dbReference type="InParanoid" id="I2GYH1"/>
<evidence type="ECO:0000313" key="17">
    <source>
        <dbReference type="EMBL" id="CCH59173.1"/>
    </source>
</evidence>
<dbReference type="FunFam" id="1.50.10.20:FF:000006">
    <property type="entry name" value="Mannan endo-1,6-alpha-mannosidase"/>
    <property type="match status" value="1"/>
</dbReference>
<dbReference type="STRING" id="1071380.I2GYH1"/>
<dbReference type="GO" id="GO:0005886">
    <property type="term" value="C:plasma membrane"/>
    <property type="evidence" value="ECO:0007669"/>
    <property type="project" value="UniProtKB-SubCell"/>
</dbReference>
<dbReference type="GO" id="GO:0008496">
    <property type="term" value="F:mannan endo-1,6-alpha-mannosidase activity"/>
    <property type="evidence" value="ECO:0007669"/>
    <property type="project" value="UniProtKB-UniRule"/>
</dbReference>
<dbReference type="GO" id="GO:0016052">
    <property type="term" value="P:carbohydrate catabolic process"/>
    <property type="evidence" value="ECO:0007669"/>
    <property type="project" value="InterPro"/>
</dbReference>
<evidence type="ECO:0000256" key="7">
    <source>
        <dbReference type="ARBA" id="ARBA00022801"/>
    </source>
</evidence>
<gene>
    <name evidence="17" type="primary">TBLA0B03320</name>
    <name evidence="17" type="ORF">TBLA_0B03320</name>
</gene>
<evidence type="ECO:0000256" key="15">
    <source>
        <dbReference type="SAM" id="Phobius"/>
    </source>
</evidence>
<dbReference type="GO" id="GO:0098552">
    <property type="term" value="C:side of membrane"/>
    <property type="evidence" value="ECO:0007669"/>
    <property type="project" value="UniProtKB-KW"/>
</dbReference>
<dbReference type="GeneID" id="14494515"/>
<dbReference type="KEGG" id="tbl:TBLA_0B03320"/>
<evidence type="ECO:0000256" key="1">
    <source>
        <dbReference type="ARBA" id="ARBA00001452"/>
    </source>
</evidence>
<evidence type="ECO:0000256" key="2">
    <source>
        <dbReference type="ARBA" id="ARBA00004609"/>
    </source>
</evidence>
<name>I2GYH1_HENB6</name>
<dbReference type="AlphaFoldDB" id="I2GYH1"/>
<organism evidence="17 18">
    <name type="scientific">Henningerozyma blattae (strain ATCC 34711 / CBS 6284 / DSM 70876 / NBRC 10599 / NRRL Y-10934 / UCD 77-7)</name>
    <name type="common">Yeast</name>
    <name type="synonym">Tetrapisispora blattae</name>
    <dbReference type="NCBI Taxonomy" id="1071380"/>
    <lineage>
        <taxon>Eukaryota</taxon>
        <taxon>Fungi</taxon>
        <taxon>Dikarya</taxon>
        <taxon>Ascomycota</taxon>
        <taxon>Saccharomycotina</taxon>
        <taxon>Saccharomycetes</taxon>
        <taxon>Saccharomycetales</taxon>
        <taxon>Saccharomycetaceae</taxon>
        <taxon>Henningerozyma</taxon>
    </lineage>
</organism>
<comment type="similarity">
    <text evidence="3 14">Belongs to the glycosyl hydrolase 76 family.</text>
</comment>
<dbReference type="eggNOG" id="ENOG502QWHG">
    <property type="taxonomic scope" value="Eukaryota"/>
</dbReference>
<feature type="transmembrane region" description="Helical" evidence="15">
    <location>
        <begin position="428"/>
        <end position="449"/>
    </location>
</feature>
<dbReference type="GO" id="GO:0007117">
    <property type="term" value="P:budding cell bud growth"/>
    <property type="evidence" value="ECO:0007669"/>
    <property type="project" value="EnsemblFungi"/>
</dbReference>
<proteinExistence type="inferred from homology"/>
<dbReference type="HOGENOM" id="CLU_025694_1_2_1"/>
<dbReference type="PIRSF" id="PIRSF016302">
    <property type="entry name" value="Man_a_manosd"/>
    <property type="match status" value="1"/>
</dbReference>
<dbReference type="SUPFAM" id="SSF48208">
    <property type="entry name" value="Six-hairpin glycosidases"/>
    <property type="match status" value="1"/>
</dbReference>
<sequence>MILNELILSALSFVSFTFAMDLDTSSKESICGATSLIIKGMLDYYWGTQYGGTVGMFQPPYYWWEAGEAFGGMLENWYLCQNDTYADLLFDALTAQTGPDYDYIPQNQTMVEGNDDQCIWGLTVMDAVERNFTNPTEGPGWLAMGQAVFNTMWSRWDAADCGGGLRWQIFTWNSGYDYKNTISNACLFQMAARLGRYTGNNTYLDVANDVFDWLTGVGYVNMDNAAEVYDGADISENCTDITKYQWSYNNGCMLGGAAYMYNATNGSSIWETRVTQLLNGAKAYFFQDDIMYESACQTAKTCNNDQRSFKSLFSRMLGFTSVLVPSTRDIIDPLILASAQGAARTCNGGTDGHTCGLNWQASTHDGYYGLGEQMSALEVIQNLLIHDRPAPYTSIDGGSSEGDANAGLNKTSKNVLSNDLDIKTGDKVGAAILTAGVLAILVGGAIWMLF</sequence>
<dbReference type="GO" id="GO:0009272">
    <property type="term" value="P:fungal-type cell wall biogenesis"/>
    <property type="evidence" value="ECO:0007669"/>
    <property type="project" value="EnsemblFungi"/>
</dbReference>
<evidence type="ECO:0000256" key="5">
    <source>
        <dbReference type="ARBA" id="ARBA00022622"/>
    </source>
</evidence>
<comment type="function">
    <text evidence="13">Required for normal synthesis of the cell wall.</text>
</comment>
<dbReference type="EMBL" id="HE806317">
    <property type="protein sequence ID" value="CCH59173.1"/>
    <property type="molecule type" value="Genomic_DNA"/>
</dbReference>
<evidence type="ECO:0000256" key="12">
    <source>
        <dbReference type="ARBA" id="ARBA00023316"/>
    </source>
</evidence>
<evidence type="ECO:0000256" key="9">
    <source>
        <dbReference type="ARBA" id="ARBA00023180"/>
    </source>
</evidence>
<feature type="chain" id="PRO_5003660041" description="Mannan endo-1,6-alpha-mannosidase" evidence="16">
    <location>
        <begin position="20"/>
        <end position="450"/>
    </location>
</feature>
<keyword evidence="12" id="KW-0961">Cell wall biogenesis/degradation</keyword>
<feature type="signal peptide" evidence="16">
    <location>
        <begin position="1"/>
        <end position="19"/>
    </location>
</feature>
<dbReference type="EC" id="3.2.1.101" evidence="4 14"/>
<evidence type="ECO:0000256" key="14">
    <source>
        <dbReference type="PIRNR" id="PIRNR016302"/>
    </source>
</evidence>
<dbReference type="FunCoup" id="I2GYH1">
    <property type="interactions" value="33"/>
</dbReference>
<dbReference type="Gene3D" id="1.50.10.20">
    <property type="match status" value="1"/>
</dbReference>
<keyword evidence="11 14" id="KW-0326">Glycosidase</keyword>
<evidence type="ECO:0000256" key="10">
    <source>
        <dbReference type="ARBA" id="ARBA00023288"/>
    </source>
</evidence>
<keyword evidence="7 14" id="KW-0378">Hydrolase</keyword>
<keyword evidence="6 16" id="KW-0732">Signal</keyword>
<dbReference type="PANTHER" id="PTHR12145:SF21">
    <property type="entry name" value="MANNAN ENDO-1,6-ALPHA-MANNOSIDASE DFG5"/>
    <property type="match status" value="1"/>
</dbReference>
<evidence type="ECO:0000256" key="4">
    <source>
        <dbReference type="ARBA" id="ARBA00012350"/>
    </source>
</evidence>
<dbReference type="Pfam" id="PF03663">
    <property type="entry name" value="Glyco_hydro_76"/>
    <property type="match status" value="1"/>
</dbReference>
<evidence type="ECO:0000256" key="11">
    <source>
        <dbReference type="ARBA" id="ARBA00023295"/>
    </source>
</evidence>
<dbReference type="Proteomes" id="UP000002866">
    <property type="component" value="Chromosome 2"/>
</dbReference>
<dbReference type="OrthoDB" id="4187847at2759"/>
<evidence type="ECO:0000313" key="18">
    <source>
        <dbReference type="Proteomes" id="UP000002866"/>
    </source>
</evidence>
<reference evidence="17 18" key="1">
    <citation type="journal article" date="2011" name="Proc. Natl. Acad. Sci. U.S.A.">
        <title>Evolutionary erosion of yeast sex chromosomes by mating-type switching accidents.</title>
        <authorList>
            <person name="Gordon J.L."/>
            <person name="Armisen D."/>
            <person name="Proux-Wera E."/>
            <person name="Oheigeartaigh S.S."/>
            <person name="Byrne K.P."/>
            <person name="Wolfe K.H."/>
        </authorList>
    </citation>
    <scope>NUCLEOTIDE SEQUENCE [LARGE SCALE GENOMIC DNA]</scope>
    <source>
        <strain evidence="18">ATCC 34711 / CBS 6284 / DSM 70876 / NBRC 10599 / NRRL Y-10934 / UCD 77-7</strain>
    </source>
</reference>
<keyword evidence="15" id="KW-1133">Transmembrane helix</keyword>
<evidence type="ECO:0000256" key="8">
    <source>
        <dbReference type="ARBA" id="ARBA00023136"/>
    </source>
</evidence>
<keyword evidence="10" id="KW-0449">Lipoprotein</keyword>
<keyword evidence="15" id="KW-0812">Transmembrane</keyword>
<comment type="subcellular location">
    <subcellularLocation>
        <location evidence="2">Cell membrane</location>
        <topology evidence="2">Lipid-anchor</topology>
        <topology evidence="2">GPI-anchor</topology>
    </subcellularLocation>
</comment>
<keyword evidence="9" id="KW-0325">Glycoprotein</keyword>
<evidence type="ECO:0000256" key="6">
    <source>
        <dbReference type="ARBA" id="ARBA00022729"/>
    </source>
</evidence>